<evidence type="ECO:0000256" key="10">
    <source>
        <dbReference type="ARBA" id="ARBA00022723"/>
    </source>
</evidence>
<evidence type="ECO:0000256" key="9">
    <source>
        <dbReference type="ARBA" id="ARBA00022722"/>
    </source>
</evidence>
<evidence type="ECO:0000256" key="7">
    <source>
        <dbReference type="ARBA" id="ARBA00019179"/>
    </source>
</evidence>
<evidence type="ECO:0000256" key="11">
    <source>
        <dbReference type="ARBA" id="ARBA00022759"/>
    </source>
</evidence>
<dbReference type="eggNOG" id="COG0164">
    <property type="taxonomic scope" value="Bacteria"/>
</dbReference>
<evidence type="ECO:0000313" key="19">
    <source>
        <dbReference type="Proteomes" id="UP000215383"/>
    </source>
</evidence>
<dbReference type="InterPro" id="IPR022898">
    <property type="entry name" value="RNase_HII"/>
</dbReference>
<evidence type="ECO:0000256" key="16">
    <source>
        <dbReference type="RuleBase" id="RU003515"/>
    </source>
</evidence>
<evidence type="ECO:0000256" key="6">
    <source>
        <dbReference type="ARBA" id="ARBA00012180"/>
    </source>
</evidence>
<dbReference type="PROSITE" id="PS51975">
    <property type="entry name" value="RNASE_H_2"/>
    <property type="match status" value="1"/>
</dbReference>
<dbReference type="InterPro" id="IPR024567">
    <property type="entry name" value="RNase_HII/HIII_dom"/>
</dbReference>
<evidence type="ECO:0000256" key="3">
    <source>
        <dbReference type="ARBA" id="ARBA00004065"/>
    </source>
</evidence>
<dbReference type="NCBIfam" id="NF000595">
    <property type="entry name" value="PRK00015.1-3"/>
    <property type="match status" value="1"/>
</dbReference>
<proteinExistence type="inferred from homology"/>
<sequence>MDIENLSIKDIKNLIITTKDEDKKELWQAIKNDARKGVQALLKAHEREEKERLRVAALYKYEDECRTRGHKFVAGVDEVGRGPLAGPVVVSAVILPPDFFIPKLNDSKKLSESTREKLYDIILENAVAVNTAVIDEKTIDRINIYQAAMNGMYQAIYGLAVKPDEVLIDAMPLDSLEIPHQSIIKGDAKSASIAAASIVAKVTRDRMMNDFDKIYPQYGFAQNKGYGTKEHIEALRKYGPCKIHRCSFEPIKSMVNF</sequence>
<gene>
    <name evidence="14 18" type="primary">rnhB</name>
    <name evidence="18" type="ORF">SAMEA4364220_00292</name>
</gene>
<dbReference type="InterPro" id="IPR012337">
    <property type="entry name" value="RNaseH-like_sf"/>
</dbReference>
<dbReference type="GO" id="GO:0004523">
    <property type="term" value="F:RNA-DNA hybrid ribonuclease activity"/>
    <property type="evidence" value="ECO:0007669"/>
    <property type="project" value="UniProtKB-UniRule"/>
</dbReference>
<comment type="subcellular location">
    <subcellularLocation>
        <location evidence="4 14">Cytoplasm</location>
    </subcellularLocation>
</comment>
<accession>A0A239TBA8</accession>
<evidence type="ECO:0000256" key="13">
    <source>
        <dbReference type="ARBA" id="ARBA00023211"/>
    </source>
</evidence>
<dbReference type="Gene3D" id="3.30.420.10">
    <property type="entry name" value="Ribonuclease H-like superfamily/Ribonuclease H"/>
    <property type="match status" value="1"/>
</dbReference>
<name>A0A239TBA8_9FIRM</name>
<evidence type="ECO:0000256" key="2">
    <source>
        <dbReference type="ARBA" id="ARBA00001946"/>
    </source>
</evidence>
<dbReference type="EMBL" id="LT906446">
    <property type="protein sequence ID" value="SNU95017.1"/>
    <property type="molecule type" value="Genomic_DNA"/>
</dbReference>
<feature type="binding site" evidence="14 15">
    <location>
        <position position="169"/>
    </location>
    <ligand>
        <name>a divalent metal cation</name>
        <dbReference type="ChEBI" id="CHEBI:60240"/>
    </ligand>
</feature>
<keyword evidence="19" id="KW-1185">Reference proteome</keyword>
<dbReference type="GO" id="GO:0032299">
    <property type="term" value="C:ribonuclease H2 complex"/>
    <property type="evidence" value="ECO:0007669"/>
    <property type="project" value="TreeGrafter"/>
</dbReference>
<comment type="cofactor">
    <cofactor evidence="14 15">
        <name>Mn(2+)</name>
        <dbReference type="ChEBI" id="CHEBI:29035"/>
    </cofactor>
    <cofactor evidence="14 15">
        <name>Mg(2+)</name>
        <dbReference type="ChEBI" id="CHEBI:18420"/>
    </cofactor>
    <text evidence="14 15">Manganese or magnesium. Binds 1 divalent metal ion per monomer in the absence of substrate. May bind a second metal ion after substrate binding.</text>
</comment>
<dbReference type="GO" id="GO:0003723">
    <property type="term" value="F:RNA binding"/>
    <property type="evidence" value="ECO:0007669"/>
    <property type="project" value="UniProtKB-UniRule"/>
</dbReference>
<evidence type="ECO:0000259" key="17">
    <source>
        <dbReference type="PROSITE" id="PS51975"/>
    </source>
</evidence>
<evidence type="ECO:0000256" key="1">
    <source>
        <dbReference type="ARBA" id="ARBA00000077"/>
    </source>
</evidence>
<organism evidence="18 19">
    <name type="scientific">Megamonas hypermegale</name>
    <dbReference type="NCBI Taxonomy" id="158847"/>
    <lineage>
        <taxon>Bacteria</taxon>
        <taxon>Bacillati</taxon>
        <taxon>Bacillota</taxon>
        <taxon>Negativicutes</taxon>
        <taxon>Selenomonadales</taxon>
        <taxon>Selenomonadaceae</taxon>
        <taxon>Megamonas</taxon>
    </lineage>
</organism>
<comment type="catalytic activity">
    <reaction evidence="1 14 15 16">
        <text>Endonucleolytic cleavage to 5'-phosphomonoester.</text>
        <dbReference type="EC" id="3.1.26.4"/>
    </reaction>
</comment>
<dbReference type="InterPro" id="IPR001352">
    <property type="entry name" value="RNase_HII/HIII"/>
</dbReference>
<evidence type="ECO:0000256" key="4">
    <source>
        <dbReference type="ARBA" id="ARBA00004496"/>
    </source>
</evidence>
<dbReference type="Pfam" id="PF01351">
    <property type="entry name" value="RNase_HII"/>
    <property type="match status" value="1"/>
</dbReference>
<dbReference type="HAMAP" id="MF_00052_B">
    <property type="entry name" value="RNase_HII_B"/>
    <property type="match status" value="1"/>
</dbReference>
<dbReference type="PANTHER" id="PTHR10954:SF18">
    <property type="entry name" value="RIBONUCLEASE HII"/>
    <property type="match status" value="1"/>
</dbReference>
<dbReference type="GO" id="GO:0030145">
    <property type="term" value="F:manganese ion binding"/>
    <property type="evidence" value="ECO:0007669"/>
    <property type="project" value="UniProtKB-UniRule"/>
</dbReference>
<evidence type="ECO:0000313" key="18">
    <source>
        <dbReference type="EMBL" id="SNU95017.1"/>
    </source>
</evidence>
<evidence type="ECO:0000256" key="15">
    <source>
        <dbReference type="PROSITE-ProRule" id="PRU01319"/>
    </source>
</evidence>
<comment type="similarity">
    <text evidence="5 14 16">Belongs to the RNase HII family.</text>
</comment>
<keyword evidence="10 14" id="KW-0479">Metal-binding</keyword>
<feature type="domain" description="RNase H type-2" evidence="17">
    <location>
        <begin position="71"/>
        <end position="257"/>
    </location>
</feature>
<dbReference type="FunFam" id="3.30.420.10:FF:000006">
    <property type="entry name" value="Ribonuclease HII"/>
    <property type="match status" value="1"/>
</dbReference>
<keyword evidence="8 14" id="KW-0963">Cytoplasm</keyword>
<dbReference type="Proteomes" id="UP000215383">
    <property type="component" value="Chromosome 1"/>
</dbReference>
<dbReference type="RefSeq" id="WP_027890561.1">
    <property type="nucleotide sequence ID" value="NZ_LT906446.1"/>
</dbReference>
<dbReference type="GO" id="GO:0043137">
    <property type="term" value="P:DNA replication, removal of RNA primer"/>
    <property type="evidence" value="ECO:0007669"/>
    <property type="project" value="TreeGrafter"/>
</dbReference>
<dbReference type="GeneID" id="78506329"/>
<feature type="binding site" evidence="14 15">
    <location>
        <position position="78"/>
    </location>
    <ligand>
        <name>a divalent metal cation</name>
        <dbReference type="ChEBI" id="CHEBI:60240"/>
    </ligand>
</feature>
<feature type="binding site" evidence="14 15">
    <location>
        <position position="77"/>
    </location>
    <ligand>
        <name>a divalent metal cation</name>
        <dbReference type="ChEBI" id="CHEBI:60240"/>
    </ligand>
</feature>
<dbReference type="GO" id="GO:0005737">
    <property type="term" value="C:cytoplasm"/>
    <property type="evidence" value="ECO:0007669"/>
    <property type="project" value="UniProtKB-SubCell"/>
</dbReference>
<protein>
    <recommendedName>
        <fullName evidence="7 14">Ribonuclease HII</fullName>
        <shortName evidence="14">RNase HII</shortName>
        <ecNumber evidence="6 14">3.1.26.4</ecNumber>
    </recommendedName>
</protein>
<comment type="cofactor">
    <cofactor evidence="2">
        <name>Mg(2+)</name>
        <dbReference type="ChEBI" id="CHEBI:18420"/>
    </cofactor>
</comment>
<keyword evidence="12 14" id="KW-0378">Hydrolase</keyword>
<keyword evidence="11 14" id="KW-0255">Endonuclease</keyword>
<evidence type="ECO:0000256" key="12">
    <source>
        <dbReference type="ARBA" id="ARBA00022801"/>
    </source>
</evidence>
<dbReference type="InterPro" id="IPR036397">
    <property type="entry name" value="RNaseH_sf"/>
</dbReference>
<dbReference type="AlphaFoldDB" id="A0A239TBA8"/>
<evidence type="ECO:0000256" key="14">
    <source>
        <dbReference type="HAMAP-Rule" id="MF_00052"/>
    </source>
</evidence>
<dbReference type="SUPFAM" id="SSF53098">
    <property type="entry name" value="Ribonuclease H-like"/>
    <property type="match status" value="1"/>
</dbReference>
<evidence type="ECO:0000256" key="5">
    <source>
        <dbReference type="ARBA" id="ARBA00007383"/>
    </source>
</evidence>
<dbReference type="GO" id="GO:0006298">
    <property type="term" value="P:mismatch repair"/>
    <property type="evidence" value="ECO:0007669"/>
    <property type="project" value="TreeGrafter"/>
</dbReference>
<dbReference type="PANTHER" id="PTHR10954">
    <property type="entry name" value="RIBONUCLEASE H2 SUBUNIT A"/>
    <property type="match status" value="1"/>
</dbReference>
<keyword evidence="9 14" id="KW-0540">Nuclease</keyword>
<dbReference type="NCBIfam" id="NF000594">
    <property type="entry name" value="PRK00015.1-1"/>
    <property type="match status" value="1"/>
</dbReference>
<dbReference type="CDD" id="cd07182">
    <property type="entry name" value="RNase_HII_bacteria_HII_like"/>
    <property type="match status" value="1"/>
</dbReference>
<dbReference type="EC" id="3.1.26.4" evidence="6 14"/>
<reference evidence="18 19" key="1">
    <citation type="submission" date="2017-06" db="EMBL/GenBank/DDBJ databases">
        <authorList>
            <consortium name="Pathogen Informatics"/>
        </authorList>
    </citation>
    <scope>NUCLEOTIDE SEQUENCE [LARGE SCALE GENOMIC DNA]</scope>
    <source>
        <strain evidence="18 19">NCTC10570</strain>
    </source>
</reference>
<keyword evidence="13 14" id="KW-0464">Manganese</keyword>
<evidence type="ECO:0000256" key="8">
    <source>
        <dbReference type="ARBA" id="ARBA00022490"/>
    </source>
</evidence>
<comment type="function">
    <text evidence="3 14 16">Endonuclease that specifically degrades the RNA of RNA-DNA hybrids.</text>
</comment>